<dbReference type="Proteomes" id="UP000000561">
    <property type="component" value="Chromosome 15"/>
</dbReference>
<dbReference type="eggNOG" id="ENOG502SAZM">
    <property type="taxonomic scope" value="Eukaryota"/>
</dbReference>
<proteinExistence type="predicted"/>
<dbReference type="AlphaFoldDB" id="A0A0D1BZJ0"/>
<dbReference type="OMA" id="CASFRIV"/>
<organism evidence="2 3">
    <name type="scientific">Mycosarcoma maydis</name>
    <name type="common">Corn smut fungus</name>
    <name type="synonym">Ustilago maydis</name>
    <dbReference type="NCBI Taxonomy" id="5270"/>
    <lineage>
        <taxon>Eukaryota</taxon>
        <taxon>Fungi</taxon>
        <taxon>Dikarya</taxon>
        <taxon>Basidiomycota</taxon>
        <taxon>Ustilaginomycotina</taxon>
        <taxon>Ustilaginomycetes</taxon>
        <taxon>Ustilaginales</taxon>
        <taxon>Ustilaginaceae</taxon>
        <taxon>Mycosarcoma</taxon>
    </lineage>
</organism>
<dbReference type="InParanoid" id="A0A0D1BZJ0"/>
<dbReference type="OrthoDB" id="120976at2759"/>
<dbReference type="RefSeq" id="XP_011391288.1">
    <property type="nucleotide sequence ID" value="XM_011392986.1"/>
</dbReference>
<dbReference type="PANTHER" id="PTHR24114:SF2">
    <property type="entry name" value="F-BOX DOMAIN-CONTAINING PROTEIN-RELATED"/>
    <property type="match status" value="1"/>
</dbReference>
<dbReference type="InterPro" id="IPR052394">
    <property type="entry name" value="LRR-containing"/>
</dbReference>
<dbReference type="EMBL" id="CM003154">
    <property type="protein sequence ID" value="KIS67117.1"/>
    <property type="molecule type" value="Genomic_DNA"/>
</dbReference>
<dbReference type="KEGG" id="uma:UMAG_04984"/>
<sequence length="620" mass="69409">MSELDLDNVSLPSEEVEDRDGSAAQHRRHIAFGTLRIPADDELVTVSEVNEAIRQANGRYHILDLQHAELGDHRMRKVLEQLRMLGGAIDDTEKATPAKSDSADNPTAQINWFQILAPLSHTTKAPLCLTYGGIRNLSLDGNALTSDCLPALSNFLSDNLVLHSLSLKANAIDGKDGALSSLARAIGRSALRRLYLSNNLMSWQSLTAFFDSIPANGTALEELELSHVLVDGDDQQALLAAQSIADFIADPQRCRSLLTLKLNGNAFCERGVYTIKNAIIGGGRSIDAARFIERPPHIESLQNDVFFRSVSHARWRHSNRQLIVVGLSGTTDQDRRQGEEKEIERIECIRRRYAAIPLEDIGTIVSFLHLRARDRRLQGNSASDRQVPFEVACHLTTIGVTLDEWWNDLEEASELFSGVKSTSSNHWLSIYLENNNRLAHRCERAAYQVLRAARVTGCRVRLRTGESITKAPEQDQILEGFPRFLDLPPEIRLHILRQLDEGNELSASQFLHVVRFACDRTTIGYGTQGYDWSHALESTVDTASKGPEETIATLPVQQWSWSECFALRATPRDWLADTLDAEGPGFRYRREPEVDGRTMDQRAFRIAFLESTLTHRAESN</sequence>
<accession>A0A0D1BZJ0</accession>
<reference evidence="2 3" key="1">
    <citation type="journal article" date="2006" name="Nature">
        <title>Insights from the genome of the biotrophic fungal plant pathogen Ustilago maydis.</title>
        <authorList>
            <person name="Kamper J."/>
            <person name="Kahmann R."/>
            <person name="Bolker M."/>
            <person name="Ma L.J."/>
            <person name="Brefort T."/>
            <person name="Saville B.J."/>
            <person name="Banuett F."/>
            <person name="Kronstad J.W."/>
            <person name="Gold S.E."/>
            <person name="Muller O."/>
            <person name="Perlin M.H."/>
            <person name="Wosten H.A."/>
            <person name="de Vries R."/>
            <person name="Ruiz-Herrera J."/>
            <person name="Reynaga-Pena C.G."/>
            <person name="Snetselaar K."/>
            <person name="McCann M."/>
            <person name="Perez-Martin J."/>
            <person name="Feldbrugge M."/>
            <person name="Basse C.W."/>
            <person name="Steinberg G."/>
            <person name="Ibeas J.I."/>
            <person name="Holloman W."/>
            <person name="Guzman P."/>
            <person name="Farman M."/>
            <person name="Stajich J.E."/>
            <person name="Sentandreu R."/>
            <person name="Gonzalez-Prieto J.M."/>
            <person name="Kennell J.C."/>
            <person name="Molina L."/>
            <person name="Schirawski J."/>
            <person name="Mendoza-Mendoza A."/>
            <person name="Greilinger D."/>
            <person name="Munch K."/>
            <person name="Rossel N."/>
            <person name="Scherer M."/>
            <person name="Vranes M."/>
            <person name="Ladendorf O."/>
            <person name="Vincon V."/>
            <person name="Fuchs U."/>
            <person name="Sandrock B."/>
            <person name="Meng S."/>
            <person name="Ho E.C."/>
            <person name="Cahill M.J."/>
            <person name="Boyce K.J."/>
            <person name="Klose J."/>
            <person name="Klosterman S.J."/>
            <person name="Deelstra H.J."/>
            <person name="Ortiz-Castellanos L."/>
            <person name="Li W."/>
            <person name="Sanchez-Alonso P."/>
            <person name="Schreier P.H."/>
            <person name="Hauser-Hahn I."/>
            <person name="Vaupel M."/>
            <person name="Koopmann E."/>
            <person name="Friedrich G."/>
            <person name="Voss H."/>
            <person name="Schluter T."/>
            <person name="Margolis J."/>
            <person name="Platt D."/>
            <person name="Swimmer C."/>
            <person name="Gnirke A."/>
            <person name="Chen F."/>
            <person name="Vysotskaia V."/>
            <person name="Mannhaupt G."/>
            <person name="Guldener U."/>
            <person name="Munsterkotter M."/>
            <person name="Haase D."/>
            <person name="Oesterheld M."/>
            <person name="Mewes H.W."/>
            <person name="Mauceli E.W."/>
            <person name="DeCaprio D."/>
            <person name="Wade C.M."/>
            <person name="Butler J."/>
            <person name="Young S."/>
            <person name="Jaffe D.B."/>
            <person name="Calvo S."/>
            <person name="Nusbaum C."/>
            <person name="Galagan J."/>
            <person name="Birren B.W."/>
        </authorList>
    </citation>
    <scope>NUCLEOTIDE SEQUENCE [LARGE SCALE GENOMIC DNA]</scope>
    <source>
        <strain evidence="3">DSM 14603 / FGSC 9021 / UM521</strain>
    </source>
</reference>
<dbReference type="PANTHER" id="PTHR24114">
    <property type="entry name" value="LEUCINE RICH REPEAT FAMILY PROTEIN"/>
    <property type="match status" value="1"/>
</dbReference>
<name>A0A0D1BZJ0_MYCMD</name>
<dbReference type="InterPro" id="IPR032675">
    <property type="entry name" value="LRR_dom_sf"/>
</dbReference>
<dbReference type="Gene3D" id="3.80.10.10">
    <property type="entry name" value="Ribonuclease Inhibitor"/>
    <property type="match status" value="1"/>
</dbReference>
<dbReference type="STRING" id="237631.A0A0D1BZJ0"/>
<feature type="region of interest" description="Disordered" evidence="1">
    <location>
        <begin position="1"/>
        <end position="24"/>
    </location>
</feature>
<protein>
    <submittedName>
        <fullName evidence="2">Uncharacterized protein</fullName>
    </submittedName>
</protein>
<evidence type="ECO:0000313" key="3">
    <source>
        <dbReference type="Proteomes" id="UP000000561"/>
    </source>
</evidence>
<gene>
    <name evidence="2" type="ORF">UMAG_04984</name>
</gene>
<evidence type="ECO:0000313" key="2">
    <source>
        <dbReference type="EMBL" id="KIS67117.1"/>
    </source>
</evidence>
<dbReference type="GeneID" id="23564999"/>
<dbReference type="VEuPathDB" id="FungiDB:UMAG_04984"/>
<evidence type="ECO:0000256" key="1">
    <source>
        <dbReference type="SAM" id="MobiDB-lite"/>
    </source>
</evidence>
<dbReference type="SUPFAM" id="SSF52047">
    <property type="entry name" value="RNI-like"/>
    <property type="match status" value="1"/>
</dbReference>
<keyword evidence="3" id="KW-1185">Reference proteome</keyword>